<dbReference type="Gene3D" id="2.115.10.20">
    <property type="entry name" value="Glycosyl hydrolase domain, family 43"/>
    <property type="match status" value="1"/>
</dbReference>
<protein>
    <recommendedName>
        <fullName evidence="4">Glycosyl hydrolase family 32 N-terminal domain-containing protein</fullName>
    </recommendedName>
</protein>
<dbReference type="RefSeq" id="WP_270046431.1">
    <property type="nucleotide sequence ID" value="NZ_JAPDOD010000091.1"/>
</dbReference>
<dbReference type="SUPFAM" id="SSF75005">
    <property type="entry name" value="Arabinanase/levansucrase/invertase"/>
    <property type="match status" value="1"/>
</dbReference>
<dbReference type="Proteomes" id="UP001149140">
    <property type="component" value="Unassembled WGS sequence"/>
</dbReference>
<keyword evidence="6" id="KW-1185">Reference proteome</keyword>
<comment type="similarity">
    <text evidence="1">Belongs to the glycosyl hydrolase 32 family.</text>
</comment>
<dbReference type="InterPro" id="IPR023296">
    <property type="entry name" value="Glyco_hydro_beta-prop_sf"/>
</dbReference>
<dbReference type="InterPro" id="IPR051214">
    <property type="entry name" value="GH32_Enzymes"/>
</dbReference>
<dbReference type="CDD" id="cd18609">
    <property type="entry name" value="GH32-like"/>
    <property type="match status" value="1"/>
</dbReference>
<keyword evidence="2" id="KW-0378">Hydrolase</keyword>
<evidence type="ECO:0000256" key="3">
    <source>
        <dbReference type="ARBA" id="ARBA00023295"/>
    </source>
</evidence>
<reference evidence="5" key="1">
    <citation type="submission" date="2022-10" db="EMBL/GenBank/DDBJ databases">
        <title>The WGS of Solirubrobacter ginsenosidimutans DSM 21036.</title>
        <authorList>
            <person name="Jiang Z."/>
        </authorList>
    </citation>
    <scope>NUCLEOTIDE SEQUENCE</scope>
    <source>
        <strain evidence="5">DSM 21036</strain>
    </source>
</reference>
<name>A0A9X3N211_9ACTN</name>
<evidence type="ECO:0000259" key="4">
    <source>
        <dbReference type="Pfam" id="PF00251"/>
    </source>
</evidence>
<dbReference type="GO" id="GO:0016798">
    <property type="term" value="F:hydrolase activity, acting on glycosyl bonds"/>
    <property type="evidence" value="ECO:0007669"/>
    <property type="project" value="UniProtKB-KW"/>
</dbReference>
<comment type="caution">
    <text evidence="5">The sequence shown here is derived from an EMBL/GenBank/DDBJ whole genome shotgun (WGS) entry which is preliminary data.</text>
</comment>
<gene>
    <name evidence="5" type="ORF">OM076_43375</name>
</gene>
<feature type="domain" description="Glycosyl hydrolase family 32 N-terminal" evidence="4">
    <location>
        <begin position="19"/>
        <end position="236"/>
    </location>
</feature>
<dbReference type="InterPro" id="IPR013148">
    <property type="entry name" value="Glyco_hydro_32_N"/>
</dbReference>
<dbReference type="PANTHER" id="PTHR43101">
    <property type="entry name" value="BETA-FRUCTOSIDASE"/>
    <property type="match status" value="1"/>
</dbReference>
<dbReference type="AlphaFoldDB" id="A0A9X3N211"/>
<organism evidence="5 6">
    <name type="scientific">Solirubrobacter ginsenosidimutans</name>
    <dbReference type="NCBI Taxonomy" id="490573"/>
    <lineage>
        <taxon>Bacteria</taxon>
        <taxon>Bacillati</taxon>
        <taxon>Actinomycetota</taxon>
        <taxon>Thermoleophilia</taxon>
        <taxon>Solirubrobacterales</taxon>
        <taxon>Solirubrobacteraceae</taxon>
        <taxon>Solirubrobacter</taxon>
    </lineage>
</organism>
<sequence length="311" mass="35163">MLSSREDWIWDSWIADDGERYHLFFLKAPRAVRDPRLRHEAARIGHASSLDLVEWDVHADALGPAASGFDDLALWTGSVARSDDGVWRLYYTALNSEGRGVRDQRIGLAESDDLMTWRRVATEPLVEPDPCWYTMLGDGSGASETWRDPFVFHHDGLWHMYITARDLHAERLADGVIAHARSDDMVNWRLGAPLTEPSIFGQFEVMQVRQVDGQWLLLFTCHPDEQAHPRPFSTWYVLGDSPLGPWDVANAKPFEGEPKLFAAPLVQRRDGTWCFVGFLNQEPEGILSFEIVDPIGVELTEGTLRRSAPGP</sequence>
<accession>A0A9X3N211</accession>
<dbReference type="PANTHER" id="PTHR43101:SF1">
    <property type="entry name" value="BETA-FRUCTOSIDASE"/>
    <property type="match status" value="1"/>
</dbReference>
<proteinExistence type="inferred from homology"/>
<keyword evidence="3" id="KW-0326">Glycosidase</keyword>
<evidence type="ECO:0000256" key="2">
    <source>
        <dbReference type="ARBA" id="ARBA00022801"/>
    </source>
</evidence>
<dbReference type="EMBL" id="JAPDOD010000091">
    <property type="protein sequence ID" value="MDA0167181.1"/>
    <property type="molecule type" value="Genomic_DNA"/>
</dbReference>
<evidence type="ECO:0000256" key="1">
    <source>
        <dbReference type="ARBA" id="ARBA00009902"/>
    </source>
</evidence>
<evidence type="ECO:0000313" key="6">
    <source>
        <dbReference type="Proteomes" id="UP001149140"/>
    </source>
</evidence>
<evidence type="ECO:0000313" key="5">
    <source>
        <dbReference type="EMBL" id="MDA0167181.1"/>
    </source>
</evidence>
<dbReference type="Pfam" id="PF00251">
    <property type="entry name" value="Glyco_hydro_32N"/>
    <property type="match status" value="1"/>
</dbReference>